<keyword evidence="2" id="KW-1185">Reference proteome</keyword>
<evidence type="ECO:0000313" key="1">
    <source>
        <dbReference type="EMBL" id="CEL58917.1"/>
    </source>
</evidence>
<dbReference type="EMBL" id="LN679135">
    <property type="protein sequence ID" value="CEL58917.1"/>
    <property type="molecule type" value="Genomic_DNA"/>
</dbReference>
<reference evidence="1 2" key="1">
    <citation type="submission" date="2014-11" db="EMBL/GenBank/DDBJ databases">
        <authorList>
            <person name="Wibberg Daniel"/>
        </authorList>
    </citation>
    <scope>NUCLEOTIDE SEQUENCE [LARGE SCALE GENOMIC DNA]</scope>
    <source>
        <strain evidence="1">Rhizoctonia solani AG1-IB 7/3/14</strain>
    </source>
</reference>
<dbReference type="Proteomes" id="UP000059188">
    <property type="component" value="Unassembled WGS sequence"/>
</dbReference>
<dbReference type="AlphaFoldDB" id="A0A0B7FRV8"/>
<evidence type="ECO:0000313" key="2">
    <source>
        <dbReference type="Proteomes" id="UP000059188"/>
    </source>
</evidence>
<gene>
    <name evidence="1" type="ORF">RSOLAG1IB_08938</name>
</gene>
<sequence>MRYLTQGGGSRSRESVGRHSALRLRNGVPCARIVSILAFFSTRPLSLVTNSTYLCHFKWFSATPGLQSGRSQPWVARPTPLGRLRAAPGSPTCTAYGTNA</sequence>
<name>A0A0B7FRV8_THACB</name>
<accession>A0A0B7FRV8</accession>
<organism evidence="1 2">
    <name type="scientific">Thanatephorus cucumeris (strain AG1-IB / isolate 7/3/14)</name>
    <name type="common">Lettuce bottom rot fungus</name>
    <name type="synonym">Rhizoctonia solani</name>
    <dbReference type="NCBI Taxonomy" id="1108050"/>
    <lineage>
        <taxon>Eukaryota</taxon>
        <taxon>Fungi</taxon>
        <taxon>Dikarya</taxon>
        <taxon>Basidiomycota</taxon>
        <taxon>Agaricomycotina</taxon>
        <taxon>Agaricomycetes</taxon>
        <taxon>Cantharellales</taxon>
        <taxon>Ceratobasidiaceae</taxon>
        <taxon>Rhizoctonia</taxon>
        <taxon>Rhizoctonia solani AG-1</taxon>
    </lineage>
</organism>
<proteinExistence type="predicted"/>
<protein>
    <submittedName>
        <fullName evidence="1">Uncharacterized protein</fullName>
    </submittedName>
</protein>